<dbReference type="PANTHER" id="PTHR21559:SF21">
    <property type="entry name" value="DYSTROGLYCAN 1"/>
    <property type="match status" value="1"/>
</dbReference>
<dbReference type="GO" id="GO:0016011">
    <property type="term" value="C:dystroglycan complex"/>
    <property type="evidence" value="ECO:0007669"/>
    <property type="project" value="TreeGrafter"/>
</dbReference>
<dbReference type="OMA" id="DINHWLE"/>
<keyword evidence="4" id="KW-1185">Reference proteome</keyword>
<dbReference type="Gene3D" id="2.60.40.10">
    <property type="entry name" value="Immunoglobulins"/>
    <property type="match status" value="1"/>
</dbReference>
<dbReference type="GO" id="GO:0021675">
    <property type="term" value="P:nerve development"/>
    <property type="evidence" value="ECO:0007669"/>
    <property type="project" value="TreeGrafter"/>
</dbReference>
<evidence type="ECO:0000256" key="2">
    <source>
        <dbReference type="SAM" id="Phobius"/>
    </source>
</evidence>
<dbReference type="GO" id="GO:0005509">
    <property type="term" value="F:calcium ion binding"/>
    <property type="evidence" value="ECO:0007669"/>
    <property type="project" value="InterPro"/>
</dbReference>
<dbReference type="InterPro" id="IPR015919">
    <property type="entry name" value="Cadherin-like_sf"/>
</dbReference>
<keyword evidence="2" id="KW-1133">Transmembrane helix</keyword>
<keyword evidence="2" id="KW-0472">Membrane</keyword>
<accession>A0A8W8M0C5</accession>
<dbReference type="SUPFAM" id="SSF49313">
    <property type="entry name" value="Cadherin-like"/>
    <property type="match status" value="1"/>
</dbReference>
<dbReference type="PANTHER" id="PTHR21559">
    <property type="entry name" value="DYSTROGLYCAN-RELATED"/>
    <property type="match status" value="1"/>
</dbReference>
<protein>
    <recommendedName>
        <fullName evidence="5">Dystroglycan</fullName>
    </recommendedName>
</protein>
<sequence>MCGFYVTALVFMSILQKQLSSSDLLEQDSIVLTHSMSGSTLRELTGKVGQHLRYSILMPTGFQSYLMNNSIPEVSIREDGQIEVLSDSPGTRTITVSIIDNRNSTSPNATGHCSSFQTDLLIEVLKNETIGSCGKPPALRKSLDFITLSLGKIFRQKLDPDYFYDIEDGNTRQLSVTMTTGYGDPLPSNHWIQFDSNNQVIYGLVTNETATQEEVLLVVAKDLCGQSSYDAIGVDMSIDSFDHTKDKKYELMVQFSSVPTCPVEDLKNMFVFVQELKKWFNDSGEISIKQRENCKLILFMEDTEEEVSMGAGSEERTAIFDDKGEISTQFECFFLPSFQITSVHFIKLNTSLLEKDYESPTAHYSSDINHWLEIVLPVVIILCIIVIIVIVLYVYHARKKKLYILQSEKPTFLEERSPVIFQTEVPVEDPTLNPRDPIILSHFDEIPSSEAELLEHRSLPSTPDYTPPTCEPPPSYRLPPPYTTSHQYW</sequence>
<evidence type="ECO:0000256" key="1">
    <source>
        <dbReference type="SAM" id="MobiDB-lite"/>
    </source>
</evidence>
<evidence type="ECO:0000313" key="4">
    <source>
        <dbReference type="Proteomes" id="UP000005408"/>
    </source>
</evidence>
<feature type="compositionally biased region" description="Pro residues" evidence="1">
    <location>
        <begin position="465"/>
        <end position="482"/>
    </location>
</feature>
<evidence type="ECO:0000313" key="3">
    <source>
        <dbReference type="EnsemblMetazoa" id="G30695.1:cds"/>
    </source>
</evidence>
<name>A0A8W8M0C5_MAGGI</name>
<dbReference type="GO" id="GO:0043236">
    <property type="term" value="F:laminin binding"/>
    <property type="evidence" value="ECO:0007669"/>
    <property type="project" value="TreeGrafter"/>
</dbReference>
<feature type="transmembrane region" description="Helical" evidence="2">
    <location>
        <begin position="374"/>
        <end position="395"/>
    </location>
</feature>
<dbReference type="GO" id="GO:0042383">
    <property type="term" value="C:sarcolemma"/>
    <property type="evidence" value="ECO:0007669"/>
    <property type="project" value="TreeGrafter"/>
</dbReference>
<dbReference type="Proteomes" id="UP000005408">
    <property type="component" value="Unassembled WGS sequence"/>
</dbReference>
<reference evidence="3" key="1">
    <citation type="submission" date="2022-08" db="UniProtKB">
        <authorList>
            <consortium name="EnsemblMetazoa"/>
        </authorList>
    </citation>
    <scope>IDENTIFICATION</scope>
    <source>
        <strain evidence="3">05x7-T-G4-1.051#20</strain>
    </source>
</reference>
<dbReference type="GO" id="GO:0002009">
    <property type="term" value="P:morphogenesis of an epithelium"/>
    <property type="evidence" value="ECO:0007669"/>
    <property type="project" value="TreeGrafter"/>
</dbReference>
<dbReference type="EnsemblMetazoa" id="G30695.1">
    <property type="protein sequence ID" value="G30695.1:cds"/>
    <property type="gene ID" value="G30695"/>
</dbReference>
<dbReference type="AlphaFoldDB" id="A0A8W8M0C5"/>
<proteinExistence type="predicted"/>
<keyword evidence="2" id="KW-0812">Transmembrane</keyword>
<dbReference type="InterPro" id="IPR013783">
    <property type="entry name" value="Ig-like_fold"/>
</dbReference>
<dbReference type="OrthoDB" id="5990676at2759"/>
<organism evidence="3 4">
    <name type="scientific">Magallana gigas</name>
    <name type="common">Pacific oyster</name>
    <name type="synonym">Crassostrea gigas</name>
    <dbReference type="NCBI Taxonomy" id="29159"/>
    <lineage>
        <taxon>Eukaryota</taxon>
        <taxon>Metazoa</taxon>
        <taxon>Spiralia</taxon>
        <taxon>Lophotrochozoa</taxon>
        <taxon>Mollusca</taxon>
        <taxon>Bivalvia</taxon>
        <taxon>Autobranchia</taxon>
        <taxon>Pteriomorphia</taxon>
        <taxon>Ostreida</taxon>
        <taxon>Ostreoidea</taxon>
        <taxon>Ostreidae</taxon>
        <taxon>Magallana</taxon>
    </lineage>
</organism>
<dbReference type="GO" id="GO:0007411">
    <property type="term" value="P:axon guidance"/>
    <property type="evidence" value="ECO:0007669"/>
    <property type="project" value="TreeGrafter"/>
</dbReference>
<feature type="region of interest" description="Disordered" evidence="1">
    <location>
        <begin position="458"/>
        <end position="489"/>
    </location>
</feature>
<evidence type="ECO:0008006" key="5">
    <source>
        <dbReference type="Google" id="ProtNLM"/>
    </source>
</evidence>